<dbReference type="AlphaFoldDB" id="A0A1Y3KNR8"/>
<sequence>MILPKTTGYFPRLKEVDKLAKAADRLGLIKKQYSATLNLLSSYLNITSQTIEGRSAAQLNEILQGYYGYIAQDVFATQANAYTLFNRAKRLLIASTGYQLCSDVRAVGNSSYMAEAVEIYRALPKRLDLIEMYNGDFVKSKQGKAIFVNVIEFRQKFPNFTKVLMKALSIYLGRYPSKSAATENNHVRKVLAMLCKSFSCESELSLLQDPATVNKFFAMHYDYLYKAALQDNSDMGVFGESWRCCIRVVENLFVAHGLIAAPAYKIPCPAFKKHPHETKTRRRDKSLSEGLTDFSITLSDDEAADKLLDDCDKALKFVESLCQQACEITLQTFRRRLALADAFNNGEEIEAEDIESRFPLCKRVDDYEKLAKQCAIWEARPFGLSQSELNSLFGKDRRTASEQLGLLNPGCLMPFLYLLVNEHPSITPSWLENFKLFNKHGIRHGLRRSGGRDIAVSVKRRKGSARATQRIFLNKKSKQLFDDIIEITGPARLHLSKSGDQDATCLLLGGNSGLMPAKAITLDTQANTRYSNSLLTRIFFAAIENAEDPIWVHRLYKRLSLRAVRRSRAVQIYLETRSVRKMSKALGHESYNPKLLLKYLPIEIVEFFSNRWARIFMEGMIIEAMKDSEYLLSAVSFNTITDIERFLKNHPWKPVPAALSKGFGPSFVEASKTLNNDKLYIPVSDGMCSVLMSLHETFQSRERAGACIPEVLKVWEGTAKLLACIKSADEELVALPISSAALVVIKRSQPDFDLIAKFNAAIDAGVSYGY</sequence>
<protein>
    <submittedName>
        <fullName evidence="1">Uncharacterized protein</fullName>
    </submittedName>
</protein>
<dbReference type="EMBL" id="NFSB01000089">
    <property type="protein sequence ID" value="OUM24653.1"/>
    <property type="molecule type" value="Genomic_DNA"/>
</dbReference>
<accession>A0A1Y3KNR8</accession>
<evidence type="ECO:0000313" key="1">
    <source>
        <dbReference type="EMBL" id="OUM24653.1"/>
    </source>
</evidence>
<organism evidence="1 2">
    <name type="scientific">Pseudomonas putida</name>
    <name type="common">Arthrobacter siderocapsulatus</name>
    <dbReference type="NCBI Taxonomy" id="303"/>
    <lineage>
        <taxon>Bacteria</taxon>
        <taxon>Pseudomonadati</taxon>
        <taxon>Pseudomonadota</taxon>
        <taxon>Gammaproteobacteria</taxon>
        <taxon>Pseudomonadales</taxon>
        <taxon>Pseudomonadaceae</taxon>
        <taxon>Pseudomonas</taxon>
    </lineage>
</organism>
<proteinExistence type="predicted"/>
<reference evidence="1 2" key="1">
    <citation type="submission" date="2017-05" db="EMBL/GenBank/DDBJ databases">
        <title>Whole genome sequence of Pseudomonas putida isolate 1312 commercialized as a biostimulant.</title>
        <authorList>
            <person name="Crovadore J."/>
            <person name="Blanc P."/>
            <person name="Chablais R."/>
            <person name="Cochard B."/>
            <person name="Grizard D."/>
            <person name="Lefort F."/>
        </authorList>
    </citation>
    <scope>NUCLEOTIDE SEQUENCE [LARGE SCALE GENOMIC DNA]</scope>
    <source>
        <strain evidence="1 2">1312</strain>
    </source>
</reference>
<evidence type="ECO:0000313" key="2">
    <source>
        <dbReference type="Proteomes" id="UP000196082"/>
    </source>
</evidence>
<name>A0A1Y3KNR8_PSEPU</name>
<comment type="caution">
    <text evidence="1">The sequence shown here is derived from an EMBL/GenBank/DDBJ whole genome shotgun (WGS) entry which is preliminary data.</text>
</comment>
<gene>
    <name evidence="1" type="ORF">B8W72_26145</name>
</gene>
<dbReference type="RefSeq" id="WP_086978497.1">
    <property type="nucleotide sequence ID" value="NZ_NFSB01000089.1"/>
</dbReference>
<dbReference type="Proteomes" id="UP000196082">
    <property type="component" value="Unassembled WGS sequence"/>
</dbReference>